<evidence type="ECO:0000256" key="5">
    <source>
        <dbReference type="SAM" id="Phobius"/>
    </source>
</evidence>
<dbReference type="OrthoDB" id="5801335at2759"/>
<keyword evidence="2 5" id="KW-0812">Transmembrane</keyword>
<evidence type="ECO:0000256" key="4">
    <source>
        <dbReference type="ARBA" id="ARBA00023136"/>
    </source>
</evidence>
<name>A0A3P6SDQ3_LITSI</name>
<accession>A0A3P6SDQ3</accession>
<evidence type="ECO:0000313" key="7">
    <source>
        <dbReference type="Proteomes" id="UP000277928"/>
    </source>
</evidence>
<dbReference type="EMBL" id="UYRX01000034">
    <property type="protein sequence ID" value="VDK70337.1"/>
    <property type="molecule type" value="Genomic_DNA"/>
</dbReference>
<dbReference type="GO" id="GO:0012505">
    <property type="term" value="C:endomembrane system"/>
    <property type="evidence" value="ECO:0007669"/>
    <property type="project" value="UniProtKB-SubCell"/>
</dbReference>
<dbReference type="OMA" id="ADKYKCC"/>
<comment type="subcellular location">
    <subcellularLocation>
        <location evidence="1">Endomembrane system</location>
        <topology evidence="1">Multi-pass membrane protein</topology>
    </subcellularLocation>
</comment>
<protein>
    <submittedName>
        <fullName evidence="6">Uncharacterized protein</fullName>
    </submittedName>
</protein>
<evidence type="ECO:0000256" key="2">
    <source>
        <dbReference type="ARBA" id="ARBA00022692"/>
    </source>
</evidence>
<keyword evidence="7" id="KW-1185">Reference proteome</keyword>
<dbReference type="PANTHER" id="PTHR12479:SF13">
    <property type="entry name" value="DUF4149 DOMAIN-CONTAINING PROTEIN"/>
    <property type="match status" value="1"/>
</dbReference>
<dbReference type="GO" id="GO:0005765">
    <property type="term" value="C:lysosomal membrane"/>
    <property type="evidence" value="ECO:0007669"/>
    <property type="project" value="TreeGrafter"/>
</dbReference>
<feature type="transmembrane region" description="Helical" evidence="5">
    <location>
        <begin position="142"/>
        <end position="161"/>
    </location>
</feature>
<sequence>MGIKSQMKFQNVNKKRVFPHLFRYVMAKLSGTDTCDSDQRLGDVNLDDFWNADADKYKCCCRTFHVVRASLFIAYAQMLITFIFALFFTLYYVQAINGRLTPDHWINQLGERYISSLLFAVTLQLLLVLLLVQGIRTERRSFLLPFIIFALIAVLLGFAQIGNDLFGFMHPSSVAHVMYDNNQFFSHLIGTLFQLWCVATVWRCYGFLGDKKVIRHIGEQLSTTQMAFHYDGIPHEYIAMSQPPPYADTVISLNKQPLTT</sequence>
<keyword evidence="3 5" id="KW-1133">Transmembrane helix</keyword>
<evidence type="ECO:0000313" key="6">
    <source>
        <dbReference type="EMBL" id="VDK70337.1"/>
    </source>
</evidence>
<proteinExistence type="predicted"/>
<dbReference type="Proteomes" id="UP000277928">
    <property type="component" value="Unassembled WGS sequence"/>
</dbReference>
<feature type="transmembrane region" description="Helical" evidence="5">
    <location>
        <begin position="113"/>
        <end position="135"/>
    </location>
</feature>
<dbReference type="AlphaFoldDB" id="A0A3P6SDQ3"/>
<gene>
    <name evidence="6" type="ORF">NLS_LOCUS1071</name>
</gene>
<keyword evidence="4 5" id="KW-0472">Membrane</keyword>
<feature type="transmembrane region" description="Helical" evidence="5">
    <location>
        <begin position="184"/>
        <end position="205"/>
    </location>
</feature>
<reference evidence="6 7" key="1">
    <citation type="submission" date="2018-08" db="EMBL/GenBank/DDBJ databases">
        <authorList>
            <person name="Laetsch R D."/>
            <person name="Stevens L."/>
            <person name="Kumar S."/>
            <person name="Blaxter L. M."/>
        </authorList>
    </citation>
    <scope>NUCLEOTIDE SEQUENCE [LARGE SCALE GENOMIC DNA]</scope>
</reference>
<organism evidence="6 7">
    <name type="scientific">Litomosoides sigmodontis</name>
    <name type="common">Filarial nematode worm</name>
    <dbReference type="NCBI Taxonomy" id="42156"/>
    <lineage>
        <taxon>Eukaryota</taxon>
        <taxon>Metazoa</taxon>
        <taxon>Ecdysozoa</taxon>
        <taxon>Nematoda</taxon>
        <taxon>Chromadorea</taxon>
        <taxon>Rhabditida</taxon>
        <taxon>Spirurina</taxon>
        <taxon>Spiruromorpha</taxon>
        <taxon>Filarioidea</taxon>
        <taxon>Onchocercidae</taxon>
        <taxon>Litomosoides</taxon>
    </lineage>
</organism>
<evidence type="ECO:0000256" key="3">
    <source>
        <dbReference type="ARBA" id="ARBA00022989"/>
    </source>
</evidence>
<dbReference type="PANTHER" id="PTHR12479">
    <property type="entry name" value="LYSOSOMAL-ASSOCIATED TRANSMEMBRANE PROTEIN"/>
    <property type="match status" value="1"/>
</dbReference>
<evidence type="ECO:0000256" key="1">
    <source>
        <dbReference type="ARBA" id="ARBA00004127"/>
    </source>
</evidence>
<dbReference type="InterPro" id="IPR051115">
    <property type="entry name" value="LAPTM_transporter"/>
</dbReference>
<feature type="transmembrane region" description="Helical" evidence="5">
    <location>
        <begin position="72"/>
        <end position="93"/>
    </location>
</feature>